<dbReference type="EMBL" id="MU005764">
    <property type="protein sequence ID" value="KAF2715346.1"/>
    <property type="molecule type" value="Genomic_DNA"/>
</dbReference>
<reference evidence="1" key="1">
    <citation type="journal article" date="2020" name="Stud. Mycol.">
        <title>101 Dothideomycetes genomes: a test case for predicting lifestyles and emergence of pathogens.</title>
        <authorList>
            <person name="Haridas S."/>
            <person name="Albert R."/>
            <person name="Binder M."/>
            <person name="Bloem J."/>
            <person name="Labutti K."/>
            <person name="Salamov A."/>
            <person name="Andreopoulos B."/>
            <person name="Baker S."/>
            <person name="Barry K."/>
            <person name="Bills G."/>
            <person name="Bluhm B."/>
            <person name="Cannon C."/>
            <person name="Castanera R."/>
            <person name="Culley D."/>
            <person name="Daum C."/>
            <person name="Ezra D."/>
            <person name="Gonzalez J."/>
            <person name="Henrissat B."/>
            <person name="Kuo A."/>
            <person name="Liang C."/>
            <person name="Lipzen A."/>
            <person name="Lutzoni F."/>
            <person name="Magnuson J."/>
            <person name="Mondo S."/>
            <person name="Nolan M."/>
            <person name="Ohm R."/>
            <person name="Pangilinan J."/>
            <person name="Park H.-J."/>
            <person name="Ramirez L."/>
            <person name="Alfaro M."/>
            <person name="Sun H."/>
            <person name="Tritt A."/>
            <person name="Yoshinaga Y."/>
            <person name="Zwiers L.-H."/>
            <person name="Turgeon B."/>
            <person name="Goodwin S."/>
            <person name="Spatafora J."/>
            <person name="Crous P."/>
            <person name="Grigoriev I."/>
        </authorList>
    </citation>
    <scope>NUCLEOTIDE SEQUENCE</scope>
    <source>
        <strain evidence="1">CBS 279.74</strain>
    </source>
</reference>
<name>A0A6G1KR28_9PLEO</name>
<dbReference type="Proteomes" id="UP000799428">
    <property type="component" value="Unassembled WGS sequence"/>
</dbReference>
<protein>
    <submittedName>
        <fullName evidence="1">Uncharacterized protein</fullName>
    </submittedName>
</protein>
<keyword evidence="2" id="KW-1185">Reference proteome</keyword>
<sequence length="183" mass="21003">MADDVARVREFLNKDAANKWGFVIYRCTYGDDDAWNRFMKHLDERTRLNLETYNASDLFSRIDWSVVHDADLEGADSEDVRTYNNSRRFSIWKQNSAEKDNWSGIPRYHACIRVDKFFMDAVLEGPPANEFDDIGMGFVELISLDASKGETFAGLSYLVPRIYVPPDGPGWENFAVRDDVATP</sequence>
<organism evidence="1 2">
    <name type="scientific">Pleomassaria siparia CBS 279.74</name>
    <dbReference type="NCBI Taxonomy" id="1314801"/>
    <lineage>
        <taxon>Eukaryota</taxon>
        <taxon>Fungi</taxon>
        <taxon>Dikarya</taxon>
        <taxon>Ascomycota</taxon>
        <taxon>Pezizomycotina</taxon>
        <taxon>Dothideomycetes</taxon>
        <taxon>Pleosporomycetidae</taxon>
        <taxon>Pleosporales</taxon>
        <taxon>Pleomassariaceae</taxon>
        <taxon>Pleomassaria</taxon>
    </lineage>
</organism>
<evidence type="ECO:0000313" key="2">
    <source>
        <dbReference type="Proteomes" id="UP000799428"/>
    </source>
</evidence>
<evidence type="ECO:0000313" key="1">
    <source>
        <dbReference type="EMBL" id="KAF2715346.1"/>
    </source>
</evidence>
<dbReference type="AlphaFoldDB" id="A0A6G1KR28"/>
<accession>A0A6G1KR28</accession>
<gene>
    <name evidence="1" type="ORF">K504DRAFT_457523</name>
</gene>
<proteinExistence type="predicted"/>
<dbReference type="OrthoDB" id="4424523at2759"/>